<dbReference type="SMART" id="SM00829">
    <property type="entry name" value="PKS_ER"/>
    <property type="match status" value="1"/>
</dbReference>
<dbReference type="Proteomes" id="UP000594979">
    <property type="component" value="Chromosome"/>
</dbReference>
<dbReference type="EMBL" id="LQQR01000014">
    <property type="protein sequence ID" value="KZE20854.1"/>
    <property type="molecule type" value="Genomic_DNA"/>
</dbReference>
<keyword evidence="2 6" id="KW-0479">Metal-binding</keyword>
<dbReference type="InterPro" id="IPR020843">
    <property type="entry name" value="ER"/>
</dbReference>
<evidence type="ECO:0000259" key="7">
    <source>
        <dbReference type="SMART" id="SM00829"/>
    </source>
</evidence>
<gene>
    <name evidence="8" type="ORF">AVW13_10125</name>
    <name evidence="9" type="ORF">I6G59_11520</name>
</gene>
<dbReference type="InterPro" id="IPR013154">
    <property type="entry name" value="ADH-like_N"/>
</dbReference>
<evidence type="ECO:0000256" key="1">
    <source>
        <dbReference type="ARBA" id="ARBA00008072"/>
    </source>
</evidence>
<evidence type="ECO:0000313" key="11">
    <source>
        <dbReference type="Proteomes" id="UP000594979"/>
    </source>
</evidence>
<proteinExistence type="inferred from homology"/>
<dbReference type="PANTHER" id="PTHR43880">
    <property type="entry name" value="ALCOHOL DEHYDROGENASE"/>
    <property type="match status" value="1"/>
</dbReference>
<comment type="similarity">
    <text evidence="1 6">Belongs to the zinc-containing alcohol dehydrogenase family.</text>
</comment>
<name>A0A165E801_9MICO</name>
<dbReference type="InterPro" id="IPR013149">
    <property type="entry name" value="ADH-like_C"/>
</dbReference>
<dbReference type="PANTHER" id="PTHR43880:SF12">
    <property type="entry name" value="ALCOHOL DEHYDROGENASE CLASS-3"/>
    <property type="match status" value="1"/>
</dbReference>
<evidence type="ECO:0000313" key="8">
    <source>
        <dbReference type="EMBL" id="KZE20854.1"/>
    </source>
</evidence>
<reference evidence="9 11" key="3">
    <citation type="submission" date="2020-12" db="EMBL/GenBank/DDBJ databases">
        <title>FDA dAtabase for Regulatory Grade micrObial Sequences (FDA-ARGOS): Supporting development and validation of Infectious Disease Dx tests.</title>
        <authorList>
            <person name="Sproer C."/>
            <person name="Gronow S."/>
            <person name="Severitt S."/>
            <person name="Schroder I."/>
            <person name="Tallon L."/>
            <person name="Sadzewicz L."/>
            <person name="Zhao X."/>
            <person name="Boylan J."/>
            <person name="Ott S."/>
            <person name="Bowen H."/>
            <person name="Vavikolanu K."/>
            <person name="Mehta A."/>
            <person name="Aluvathingal J."/>
            <person name="Nadendla S."/>
            <person name="Lowell S."/>
            <person name="Myers T."/>
            <person name="Yan Y."/>
            <person name="Sichtig H."/>
        </authorList>
    </citation>
    <scope>NUCLEOTIDE SEQUENCE [LARGE SCALE GENOMIC DNA]</scope>
    <source>
        <strain evidence="9 11">FDAARGOS_902</strain>
    </source>
</reference>
<dbReference type="Pfam" id="PF00107">
    <property type="entry name" value="ADH_zinc_N"/>
    <property type="match status" value="1"/>
</dbReference>
<keyword evidence="4" id="KW-0560">Oxidoreductase</keyword>
<evidence type="ECO:0000256" key="2">
    <source>
        <dbReference type="ARBA" id="ARBA00022723"/>
    </source>
</evidence>
<dbReference type="PROSITE" id="PS00059">
    <property type="entry name" value="ADH_ZINC"/>
    <property type="match status" value="1"/>
</dbReference>
<dbReference type="InterPro" id="IPR036291">
    <property type="entry name" value="NAD(P)-bd_dom_sf"/>
</dbReference>
<dbReference type="STRING" id="33889.AVW13_10125"/>
<dbReference type="GO" id="GO:0005829">
    <property type="term" value="C:cytosol"/>
    <property type="evidence" value="ECO:0007669"/>
    <property type="project" value="TreeGrafter"/>
</dbReference>
<dbReference type="Proteomes" id="UP000076612">
    <property type="component" value="Unassembled WGS sequence"/>
</dbReference>
<organism evidence="9 11">
    <name type="scientific">Brevibacterium casei</name>
    <dbReference type="NCBI Taxonomy" id="33889"/>
    <lineage>
        <taxon>Bacteria</taxon>
        <taxon>Bacillati</taxon>
        <taxon>Actinomycetota</taxon>
        <taxon>Actinomycetes</taxon>
        <taxon>Micrococcales</taxon>
        <taxon>Brevibacteriaceae</taxon>
        <taxon>Brevibacterium</taxon>
    </lineage>
</organism>
<dbReference type="KEGG" id="bcau:I6G59_11520"/>
<dbReference type="InterPro" id="IPR011032">
    <property type="entry name" value="GroES-like_sf"/>
</dbReference>
<accession>A0A165E801</accession>
<dbReference type="GO" id="GO:0051903">
    <property type="term" value="F:S-(hydroxymethyl)glutathione dehydrogenase [NAD(P)+] activity"/>
    <property type="evidence" value="ECO:0007669"/>
    <property type="project" value="TreeGrafter"/>
</dbReference>
<dbReference type="InterPro" id="IPR002328">
    <property type="entry name" value="ADH_Zn_CS"/>
</dbReference>
<keyword evidence="3 6" id="KW-0862">Zinc</keyword>
<dbReference type="SUPFAM" id="SSF51735">
    <property type="entry name" value="NAD(P)-binding Rossmann-fold domains"/>
    <property type="match status" value="1"/>
</dbReference>
<evidence type="ECO:0000313" key="9">
    <source>
        <dbReference type="EMBL" id="QPS32634.1"/>
    </source>
</evidence>
<evidence type="ECO:0000256" key="6">
    <source>
        <dbReference type="RuleBase" id="RU361277"/>
    </source>
</evidence>
<reference evidence="8" key="2">
    <citation type="submission" date="2016-01" db="EMBL/GenBank/DDBJ databases">
        <authorList>
            <person name="Hong K.W."/>
        </authorList>
    </citation>
    <scope>NUCLEOTIDE SEQUENCE</scope>
    <source>
        <strain evidence="8">M40</strain>
    </source>
</reference>
<dbReference type="AlphaFoldDB" id="A0A165E801"/>
<keyword evidence="5" id="KW-0520">NAD</keyword>
<dbReference type="RefSeq" id="WP_063249753.1">
    <property type="nucleotide sequence ID" value="NZ_CP065682.1"/>
</dbReference>
<dbReference type="Pfam" id="PF08240">
    <property type="entry name" value="ADH_N"/>
    <property type="match status" value="1"/>
</dbReference>
<evidence type="ECO:0000256" key="5">
    <source>
        <dbReference type="ARBA" id="ARBA00023027"/>
    </source>
</evidence>
<dbReference type="SUPFAM" id="SSF50129">
    <property type="entry name" value="GroES-like"/>
    <property type="match status" value="2"/>
</dbReference>
<dbReference type="GO" id="GO:0046294">
    <property type="term" value="P:formaldehyde catabolic process"/>
    <property type="evidence" value="ECO:0007669"/>
    <property type="project" value="TreeGrafter"/>
</dbReference>
<sequence>MRIEGAVLREMRRPQPYADSRPLTIEPLDLDDPGPGEVRIRLTAAGVCHSDLSVVDGNRPRPLPMLLGHEGAGVVEALGEGVDDLEIGEQVVTVFLPRCGVCANCLTDGKLPCIPGSATNAAGTLPFDGHRVRLHDEKGAEVLHHLGASVFATHAVVNRASLVPVGDDVPAPIAAVLGCAVLTGGGAVLNAGAPGPEDEVMIVGLGGVGMAALITALSIETAGVIGVDANPDKLEAAKELGAVEAYTPETLGERRAPIVIECVGHPRAFETAFAATAVGGTTVTVGLPSPDAEARITPVTLTAEARTVVGSYLGSAVPSRDIPIYAQLWREGKLPVEELISDTVALSEINTAFDALAEGRVIRQVIDFTR</sequence>
<reference evidence="10" key="1">
    <citation type="submission" date="2016-01" db="EMBL/GenBank/DDBJ databases">
        <title>Draft genome of Chromobacterium sp. F49.</title>
        <authorList>
            <person name="Hong K.W."/>
        </authorList>
    </citation>
    <scope>NUCLEOTIDE SEQUENCE [LARGE SCALE GENOMIC DNA]</scope>
    <source>
        <strain evidence="10">M40</strain>
    </source>
</reference>
<evidence type="ECO:0000313" key="10">
    <source>
        <dbReference type="Proteomes" id="UP000076612"/>
    </source>
</evidence>
<dbReference type="EMBL" id="CP065682">
    <property type="protein sequence ID" value="QPS32634.1"/>
    <property type="molecule type" value="Genomic_DNA"/>
</dbReference>
<evidence type="ECO:0000256" key="3">
    <source>
        <dbReference type="ARBA" id="ARBA00022833"/>
    </source>
</evidence>
<evidence type="ECO:0000256" key="4">
    <source>
        <dbReference type="ARBA" id="ARBA00023002"/>
    </source>
</evidence>
<dbReference type="Gene3D" id="3.40.50.720">
    <property type="entry name" value="NAD(P)-binding Rossmann-like Domain"/>
    <property type="match status" value="1"/>
</dbReference>
<protein>
    <submittedName>
        <fullName evidence="8 9">Alcohol dehydrogenase</fullName>
    </submittedName>
</protein>
<feature type="domain" description="Enoyl reductase (ER)" evidence="7">
    <location>
        <begin position="18"/>
        <end position="366"/>
    </location>
</feature>
<comment type="cofactor">
    <cofactor evidence="6">
        <name>Zn(2+)</name>
        <dbReference type="ChEBI" id="CHEBI:29105"/>
    </cofactor>
</comment>
<dbReference type="GO" id="GO:0008270">
    <property type="term" value="F:zinc ion binding"/>
    <property type="evidence" value="ECO:0007669"/>
    <property type="project" value="InterPro"/>
</dbReference>
<dbReference type="Gene3D" id="3.90.180.10">
    <property type="entry name" value="Medium-chain alcohol dehydrogenases, catalytic domain"/>
    <property type="match status" value="1"/>
</dbReference>